<dbReference type="Proteomes" id="UP000796880">
    <property type="component" value="Unassembled WGS sequence"/>
</dbReference>
<proteinExistence type="predicted"/>
<dbReference type="InterPro" id="IPR003029">
    <property type="entry name" value="S1_domain"/>
</dbReference>
<dbReference type="PANTHER" id="PTHR10724:SF10">
    <property type="entry name" value="S1 RNA-BINDING DOMAIN-CONTAINING PROTEIN 1"/>
    <property type="match status" value="1"/>
</dbReference>
<feature type="region of interest" description="Disordered" evidence="1">
    <location>
        <begin position="49"/>
        <end position="115"/>
    </location>
</feature>
<dbReference type="PROSITE" id="PS50126">
    <property type="entry name" value="S1"/>
    <property type="match status" value="2"/>
</dbReference>
<dbReference type="Gene3D" id="3.40.50.2000">
    <property type="entry name" value="Glycogen Phosphorylase B"/>
    <property type="match status" value="4"/>
</dbReference>
<dbReference type="InterPro" id="IPR050437">
    <property type="entry name" value="Ribos_protein_bS1-like"/>
</dbReference>
<keyword evidence="4" id="KW-1185">Reference proteome</keyword>
<feature type="compositionally biased region" description="Acidic residues" evidence="1">
    <location>
        <begin position="54"/>
        <end position="67"/>
    </location>
</feature>
<dbReference type="EMBL" id="VOIH02000007">
    <property type="protein sequence ID" value="KAF3441853.1"/>
    <property type="molecule type" value="Genomic_DNA"/>
</dbReference>
<feature type="region of interest" description="Disordered" evidence="1">
    <location>
        <begin position="523"/>
        <end position="565"/>
    </location>
</feature>
<name>A0A8K0GXM3_9ROSA</name>
<accession>A0A8K0GXM3</accession>
<dbReference type="GO" id="GO:0003735">
    <property type="term" value="F:structural constituent of ribosome"/>
    <property type="evidence" value="ECO:0007669"/>
    <property type="project" value="TreeGrafter"/>
</dbReference>
<evidence type="ECO:0000313" key="4">
    <source>
        <dbReference type="Proteomes" id="UP000796880"/>
    </source>
</evidence>
<dbReference type="OrthoDB" id="5835829at2759"/>
<organism evidence="3 4">
    <name type="scientific">Rhamnella rubrinervis</name>
    <dbReference type="NCBI Taxonomy" id="2594499"/>
    <lineage>
        <taxon>Eukaryota</taxon>
        <taxon>Viridiplantae</taxon>
        <taxon>Streptophyta</taxon>
        <taxon>Embryophyta</taxon>
        <taxon>Tracheophyta</taxon>
        <taxon>Spermatophyta</taxon>
        <taxon>Magnoliopsida</taxon>
        <taxon>eudicotyledons</taxon>
        <taxon>Gunneridae</taxon>
        <taxon>Pentapetalae</taxon>
        <taxon>rosids</taxon>
        <taxon>fabids</taxon>
        <taxon>Rosales</taxon>
        <taxon>Rhamnaceae</taxon>
        <taxon>rhamnoid group</taxon>
        <taxon>Rhamneae</taxon>
        <taxon>Rhamnella</taxon>
    </lineage>
</organism>
<dbReference type="SMART" id="SM00316">
    <property type="entry name" value="S1"/>
    <property type="match status" value="1"/>
</dbReference>
<protein>
    <recommendedName>
        <fullName evidence="2">S1 motif domain-containing protein</fullName>
    </recommendedName>
</protein>
<feature type="compositionally biased region" description="Polar residues" evidence="1">
    <location>
        <begin position="76"/>
        <end position="96"/>
    </location>
</feature>
<evidence type="ECO:0000256" key="1">
    <source>
        <dbReference type="SAM" id="MobiDB-lite"/>
    </source>
</evidence>
<dbReference type="SUPFAM" id="SSF53756">
    <property type="entry name" value="UDP-Glycosyltransferase/glycogen phosphorylase"/>
    <property type="match status" value="2"/>
</dbReference>
<evidence type="ECO:0000313" key="3">
    <source>
        <dbReference type="EMBL" id="KAF3441853.1"/>
    </source>
</evidence>
<dbReference type="AlphaFoldDB" id="A0A8K0GXM3"/>
<feature type="domain" description="S1 motif" evidence="2">
    <location>
        <begin position="168"/>
        <end position="237"/>
    </location>
</feature>
<evidence type="ECO:0000259" key="2">
    <source>
        <dbReference type="PROSITE" id="PS50126"/>
    </source>
</evidence>
<dbReference type="GO" id="GO:0006412">
    <property type="term" value="P:translation"/>
    <property type="evidence" value="ECO:0007669"/>
    <property type="project" value="TreeGrafter"/>
</dbReference>
<sequence length="749" mass="80142">MYFDKEILNTDAIPQRFLLPLSTSLRLFPPYSRVCSLHHRSSIHLASATGTDVAVEEPDSPVADEDSSGVSEVSSNAADSGKSSTISDASPTSAQPKRSRPVKKSEMPPITNEELVPGATFTGKVRWIQPFGAFVDFGAFTDGLVHKECLKPGQRKGEVKKVSKFVLGQDLEGTVKNKIRAGAFISLPEGEEGFLPISEEVDEGFGIMMGESSLEKGQEGSVRVLRISRGQVTLTMKKEEDVAKMDLQLKRGIVHTATNPFVLAVRKNKDISAFLDEREKEVAQKPVTPKVSEELEANVGQSKNLSETSEKQDQLVSSDEAIVDVSSAVDGADSIEDPKTTISSSAHSTAGEVRTIEKTGVSSEVLDTDETLSTTDSVVQDAPSVRKVETDGKLDSSAETVEQLLSLESLTDKEPPTAEHPSAPQAGDEEVGPNPDEQPEYNSSKEGKGPLLCFLFSVIALCKLNNSSRFCFSMHISFTNEVRSDGGSDLSQELVDEQALSPESPIVEAVKGLDDNIKEEVQEQTPAESEILSASKAEDDTVGAAPEKNDSVTNSNGQTAVPSPNGGVTKAAAELHIFFFPFMSPGHLIPIVDIARLIASHGIKVSIATTPHNIKVSIGDPTKCSKFVSGILEIGLGLEASKKLFIWVIKDDIANQDGALPAVGGFMTHCGWNSVLESGTASESWSGLAWGEEEEIGALVEWDRVEETVNRLMGCGEAVEEMREWVSQLGELAKSAVAKGGSSDVNVGG</sequence>
<dbReference type="FunFam" id="2.40.50.140:FF:000250">
    <property type="entry name" value="Elongation factor Ts, mitochondrial"/>
    <property type="match status" value="1"/>
</dbReference>
<comment type="caution">
    <text evidence="3">The sequence shown here is derived from an EMBL/GenBank/DDBJ whole genome shotgun (WGS) entry which is preliminary data.</text>
</comment>
<dbReference type="GO" id="GO:0003729">
    <property type="term" value="F:mRNA binding"/>
    <property type="evidence" value="ECO:0007669"/>
    <property type="project" value="TreeGrafter"/>
</dbReference>
<gene>
    <name evidence="3" type="ORF">FNV43_RR15768</name>
</gene>
<feature type="domain" description="S1 motif" evidence="2">
    <location>
        <begin position="118"/>
        <end position="172"/>
    </location>
</feature>
<dbReference type="InterPro" id="IPR012340">
    <property type="entry name" value="NA-bd_OB-fold"/>
</dbReference>
<dbReference type="SUPFAM" id="SSF50249">
    <property type="entry name" value="Nucleic acid-binding proteins"/>
    <property type="match status" value="2"/>
</dbReference>
<dbReference type="PANTHER" id="PTHR10724">
    <property type="entry name" value="30S RIBOSOMAL PROTEIN S1"/>
    <property type="match status" value="1"/>
</dbReference>
<feature type="compositionally biased region" description="Polar residues" evidence="1">
    <location>
        <begin position="551"/>
        <end position="562"/>
    </location>
</feature>
<feature type="compositionally biased region" description="Basic and acidic residues" evidence="1">
    <location>
        <begin position="384"/>
        <end position="396"/>
    </location>
</feature>
<reference evidence="3" key="1">
    <citation type="submission" date="2020-03" db="EMBL/GenBank/DDBJ databases">
        <title>A high-quality chromosome-level genome assembly of a woody plant with both climbing and erect habits, Rhamnella rubrinervis.</title>
        <authorList>
            <person name="Lu Z."/>
            <person name="Yang Y."/>
            <person name="Zhu X."/>
            <person name="Sun Y."/>
        </authorList>
    </citation>
    <scope>NUCLEOTIDE SEQUENCE</scope>
    <source>
        <strain evidence="3">BYM</strain>
        <tissue evidence="3">Leaf</tissue>
    </source>
</reference>
<feature type="region of interest" description="Disordered" evidence="1">
    <location>
        <begin position="279"/>
        <end position="445"/>
    </location>
</feature>
<dbReference type="Gene3D" id="2.40.50.140">
    <property type="entry name" value="Nucleic acid-binding proteins"/>
    <property type="match status" value="2"/>
</dbReference>